<accession>A0A3M7TXS0</accession>
<dbReference type="SUPFAM" id="SSF82714">
    <property type="entry name" value="Multidrug efflux transporter AcrB TolC docking domain, DN and DC subdomains"/>
    <property type="match status" value="1"/>
</dbReference>
<feature type="transmembrane region" description="Helical" evidence="1">
    <location>
        <begin position="921"/>
        <end position="946"/>
    </location>
</feature>
<dbReference type="OrthoDB" id="9757876at2"/>
<feature type="transmembrane region" description="Helical" evidence="1">
    <location>
        <begin position="330"/>
        <end position="349"/>
    </location>
</feature>
<keyword evidence="1" id="KW-1133">Transmembrane helix</keyword>
<dbReference type="Gene3D" id="3.30.70.1440">
    <property type="entry name" value="Multidrug efflux transporter AcrB pore domain"/>
    <property type="match status" value="1"/>
</dbReference>
<evidence type="ECO:0000256" key="1">
    <source>
        <dbReference type="SAM" id="Phobius"/>
    </source>
</evidence>
<reference evidence="2 3" key="1">
    <citation type="submission" date="2018-10" db="EMBL/GenBank/DDBJ databases">
        <title>Bacillus Keqinensis sp. nov., a moderately halophilic bacterium isolated from a saline-alkaline lake.</title>
        <authorList>
            <person name="Wang H."/>
        </authorList>
    </citation>
    <scope>NUCLEOTIDE SEQUENCE [LARGE SCALE GENOMIC DNA]</scope>
    <source>
        <strain evidence="2 3">KQ-3</strain>
    </source>
</reference>
<feature type="transmembrane region" description="Helical" evidence="1">
    <location>
        <begin position="461"/>
        <end position="483"/>
    </location>
</feature>
<dbReference type="Gene3D" id="3.30.70.1320">
    <property type="entry name" value="Multidrug efflux transporter AcrB pore domain like"/>
    <property type="match status" value="1"/>
</dbReference>
<dbReference type="Pfam" id="PF00873">
    <property type="entry name" value="ACR_tran"/>
    <property type="match status" value="1"/>
</dbReference>
<keyword evidence="3" id="KW-1185">Reference proteome</keyword>
<feature type="transmembrane region" description="Helical" evidence="1">
    <location>
        <begin position="426"/>
        <end position="449"/>
    </location>
</feature>
<dbReference type="Gene3D" id="3.30.70.1430">
    <property type="entry name" value="Multidrug efflux transporter AcrB pore domain"/>
    <property type="match status" value="2"/>
</dbReference>
<sequence>MFNSVIKKPKITLLFLLLVTIIGAITFTQLPQREIPEVTFDIGMISTPYPGASPEEVERRITNPLEEELLNIDGIADISSVSTSGFSNIIVEVSEQADRDQVFSKIQQTVSDVSASFPDQVQDPDVSEEIQLGALSSYHLLSDDRENIYELNGLTDEWEQEIQGIPGVQGTLVKGIPSEEVVIDIDFDALFDEGLQIPDVISAIDDELNTVPLGVERVDDENVQLALPVIEDVEELESLSIGLNFDDEPVYLSDVGTVSVERVDEEDLITHEGTPAVSFTVIPDAGVDIPGLHETVDERMEMLAGDLPGEVNLDLFYTQNTVVQEIFGDLSLSFLFAIIAVIIVTLLGLNVSSAVIVALAIPVSILIGLVPLPFMNVDLNQISIIGIIIALGILVDDAIVVGDNIQRKYQEGLSPLEGAIEGSREVRVSIITSTLAIVFTFLPLVFITGANGDFIRALPSVLITTIIASTIIALSLVPIYLIWLQRRKVRKQGTGATEQPGVKVGLLGKQIDRLAGWYSNTLLRRVVKHPVKVGLTGLVFCILCYGLIPFIPVVFFPSADRPEVTIDVRMPAGTPIEETENVLFDMEEFITAEDENVIETAVYTGSGLPPLFGEGMSNTGEETGQILLRVDREQQSSEATIDRWTSTLEDAYPDAVIELSTIEAGPPVGAPIAIKLQGPEMDELKAIRDDLQEYIRLIPESGTVVDDLGDDRPTLLYEPDRDLMEENGITLNQISEQIGLATDGIPIGTFDDGLNTLDMQLVVNGDAEELVLEDFVVPSQVSGEGGMPEFIGLDELVTETRTEQTPLIARENGDRTITVRVFPGEDDQQGLEEQIESYVADLTSSSDFDNDYSIAIGGETEERSDFFVELAMLFIVVVFLIYIVMAIQFYSLVMPLLVMSTVFLAITGAIIGLFITQTGLGFMAMMGIVSLSGIVVRNSIVLIEFIEQRRREGMALEDAVVNAGNVRLRPILLTAITAIAALLPVAFSGDVLFVPLAISIISGLLFSAVFTVILVPAFYTALKRKSARKAENAAS</sequence>
<dbReference type="SUPFAM" id="SSF82693">
    <property type="entry name" value="Multidrug efflux transporter AcrB pore domain, PN1, PN2, PC1 and PC2 subdomains"/>
    <property type="match status" value="2"/>
</dbReference>
<keyword evidence="1" id="KW-0472">Membrane</keyword>
<gene>
    <name evidence="2" type="ORF">EBO34_09110</name>
</gene>
<dbReference type="EMBL" id="RHIB01000001">
    <property type="protein sequence ID" value="RNA70069.1"/>
    <property type="molecule type" value="Genomic_DNA"/>
</dbReference>
<dbReference type="GO" id="GO:0005886">
    <property type="term" value="C:plasma membrane"/>
    <property type="evidence" value="ECO:0007669"/>
    <property type="project" value="TreeGrafter"/>
</dbReference>
<keyword evidence="1" id="KW-0812">Transmembrane</keyword>
<dbReference type="SUPFAM" id="SSF82866">
    <property type="entry name" value="Multidrug efflux transporter AcrB transmembrane domain"/>
    <property type="match status" value="2"/>
</dbReference>
<dbReference type="GO" id="GO:0042910">
    <property type="term" value="F:xenobiotic transmembrane transporter activity"/>
    <property type="evidence" value="ECO:0007669"/>
    <property type="project" value="TreeGrafter"/>
</dbReference>
<dbReference type="Gene3D" id="3.30.2090.10">
    <property type="entry name" value="Multidrug efflux transporter AcrB TolC docking domain, DN and DC subdomains"/>
    <property type="match status" value="2"/>
</dbReference>
<feature type="transmembrane region" description="Helical" evidence="1">
    <location>
        <begin position="993"/>
        <end position="1019"/>
    </location>
</feature>
<feature type="transmembrane region" description="Helical" evidence="1">
    <location>
        <begin position="966"/>
        <end position="987"/>
    </location>
</feature>
<dbReference type="Gene3D" id="1.20.1640.10">
    <property type="entry name" value="Multidrug efflux transporter AcrB transmembrane domain"/>
    <property type="match status" value="2"/>
</dbReference>
<proteinExistence type="predicted"/>
<organism evidence="2 3">
    <name type="scientific">Alteribacter keqinensis</name>
    <dbReference type="NCBI Taxonomy" id="2483800"/>
    <lineage>
        <taxon>Bacteria</taxon>
        <taxon>Bacillati</taxon>
        <taxon>Bacillota</taxon>
        <taxon>Bacilli</taxon>
        <taxon>Bacillales</taxon>
        <taxon>Bacillaceae</taxon>
        <taxon>Alteribacter</taxon>
    </lineage>
</organism>
<dbReference type="PANTHER" id="PTHR32063:SF18">
    <property type="entry name" value="CATION EFFLUX SYSTEM PROTEIN"/>
    <property type="match status" value="1"/>
</dbReference>
<feature type="transmembrane region" description="Helical" evidence="1">
    <location>
        <begin position="892"/>
        <end position="915"/>
    </location>
</feature>
<protein>
    <submittedName>
        <fullName evidence="2">Efflux RND transporter permease subunit</fullName>
    </submittedName>
</protein>
<dbReference type="AlphaFoldDB" id="A0A3M7TXS0"/>
<dbReference type="RefSeq" id="WP_122897579.1">
    <property type="nucleotide sequence ID" value="NZ_RHIB01000001.1"/>
</dbReference>
<evidence type="ECO:0000313" key="2">
    <source>
        <dbReference type="EMBL" id="RNA70069.1"/>
    </source>
</evidence>
<name>A0A3M7TXS0_9BACI</name>
<feature type="transmembrane region" description="Helical" evidence="1">
    <location>
        <begin position="866"/>
        <end position="885"/>
    </location>
</feature>
<feature type="transmembrane region" description="Helical" evidence="1">
    <location>
        <begin position="356"/>
        <end position="375"/>
    </location>
</feature>
<dbReference type="PRINTS" id="PR00702">
    <property type="entry name" value="ACRIFLAVINRP"/>
</dbReference>
<dbReference type="InterPro" id="IPR027463">
    <property type="entry name" value="AcrB_DN_DC_subdom"/>
</dbReference>
<dbReference type="InterPro" id="IPR001036">
    <property type="entry name" value="Acrflvin-R"/>
</dbReference>
<comment type="caution">
    <text evidence="2">The sequence shown here is derived from an EMBL/GenBank/DDBJ whole genome shotgun (WGS) entry which is preliminary data.</text>
</comment>
<feature type="transmembrane region" description="Helical" evidence="1">
    <location>
        <begin position="533"/>
        <end position="556"/>
    </location>
</feature>
<evidence type="ECO:0000313" key="3">
    <source>
        <dbReference type="Proteomes" id="UP000278746"/>
    </source>
</evidence>
<dbReference type="Proteomes" id="UP000278746">
    <property type="component" value="Unassembled WGS sequence"/>
</dbReference>
<dbReference type="PANTHER" id="PTHR32063">
    <property type="match status" value="1"/>
</dbReference>
<feature type="transmembrane region" description="Helical" evidence="1">
    <location>
        <begin position="381"/>
        <end position="405"/>
    </location>
</feature>